<protein>
    <recommendedName>
        <fullName evidence="1">Serine aminopeptidase S33 domain-containing protein</fullName>
    </recommendedName>
</protein>
<reference evidence="2 3" key="1">
    <citation type="journal article" date="2015" name="Sci. Rep.">
        <title>Genome of the facultative scuticociliatosis pathogen Pseudocohnilembus persalinus provides insight into its virulence through horizontal gene transfer.</title>
        <authorList>
            <person name="Xiong J."/>
            <person name="Wang G."/>
            <person name="Cheng J."/>
            <person name="Tian M."/>
            <person name="Pan X."/>
            <person name="Warren A."/>
            <person name="Jiang C."/>
            <person name="Yuan D."/>
            <person name="Miao W."/>
        </authorList>
    </citation>
    <scope>NUCLEOTIDE SEQUENCE [LARGE SCALE GENOMIC DNA]</scope>
    <source>
        <strain evidence="2">36N120E</strain>
    </source>
</reference>
<dbReference type="InterPro" id="IPR022742">
    <property type="entry name" value="Hydrolase_4"/>
</dbReference>
<comment type="caution">
    <text evidence="2">The sequence shown here is derived from an EMBL/GenBank/DDBJ whole genome shotgun (WGS) entry which is preliminary data.</text>
</comment>
<proteinExistence type="predicted"/>
<feature type="domain" description="Serine aminopeptidase S33" evidence="1">
    <location>
        <begin position="101"/>
        <end position="337"/>
    </location>
</feature>
<dbReference type="InParanoid" id="A0A0V0Q7T8"/>
<dbReference type="EMBL" id="LDAU01000260">
    <property type="protein sequence ID" value="KRW98241.1"/>
    <property type="molecule type" value="Genomic_DNA"/>
</dbReference>
<dbReference type="Gene3D" id="3.40.50.1820">
    <property type="entry name" value="alpha/beta hydrolase"/>
    <property type="match status" value="1"/>
</dbReference>
<evidence type="ECO:0000313" key="2">
    <source>
        <dbReference type="EMBL" id="KRW98241.1"/>
    </source>
</evidence>
<dbReference type="Pfam" id="PF12146">
    <property type="entry name" value="Hydrolase_4"/>
    <property type="match status" value="1"/>
</dbReference>
<name>A0A0V0Q7T8_PSEPJ</name>
<dbReference type="OMA" id="NDVSWTF"/>
<dbReference type="AlphaFoldDB" id="A0A0V0Q7T8"/>
<dbReference type="SUPFAM" id="SSF53474">
    <property type="entry name" value="alpha/beta-Hydrolases"/>
    <property type="match status" value="1"/>
</dbReference>
<dbReference type="OrthoDB" id="407812at2759"/>
<dbReference type="Proteomes" id="UP000054937">
    <property type="component" value="Unassembled WGS sequence"/>
</dbReference>
<evidence type="ECO:0000259" key="1">
    <source>
        <dbReference type="Pfam" id="PF12146"/>
    </source>
</evidence>
<accession>A0A0V0Q7T8</accession>
<evidence type="ECO:0000313" key="3">
    <source>
        <dbReference type="Proteomes" id="UP000054937"/>
    </source>
</evidence>
<organism evidence="2 3">
    <name type="scientific">Pseudocohnilembus persalinus</name>
    <name type="common">Ciliate</name>
    <dbReference type="NCBI Taxonomy" id="266149"/>
    <lineage>
        <taxon>Eukaryota</taxon>
        <taxon>Sar</taxon>
        <taxon>Alveolata</taxon>
        <taxon>Ciliophora</taxon>
        <taxon>Intramacronucleata</taxon>
        <taxon>Oligohymenophorea</taxon>
        <taxon>Scuticociliatia</taxon>
        <taxon>Philasterida</taxon>
        <taxon>Pseudocohnilembidae</taxon>
        <taxon>Pseudocohnilembus</taxon>
    </lineage>
</organism>
<keyword evidence="3" id="KW-1185">Reference proteome</keyword>
<gene>
    <name evidence="2" type="ORF">PPERSA_05585</name>
</gene>
<dbReference type="PANTHER" id="PTHR11614">
    <property type="entry name" value="PHOSPHOLIPASE-RELATED"/>
    <property type="match status" value="1"/>
</dbReference>
<sequence>MNTKLVQILQNQIVKTLQQRQKNSIFSKFGLGTPKDVYKRHKQIFSVKNESNPNIQIPRKIDIHKFPEARVHEYKVKDIDSDQHIDLCTYRYKFDPQLQIQQPKALMFQFHGMHNMADSGAHIAESLSKIGVTTYSIDYRGHGRSNGLRGYNKDINQHVQDAIDFIHLVLEKYDPKIPKFISGLSLGGLTAYLITSRFPDLFKGAILYAPALMPIHNKVDQKLAEILNKYIPKLPFLPPNPNTSNKYKEIGEILSQEKFNGRNQWLKPSMANMIFQGMKEFEATHTNYKTPYLLVQGGIDKLVDPIQAEIMLQNTKSEDKQLIYYENAWHDLWHEQEIDLIIPQVNEWVLKRI</sequence>
<dbReference type="InterPro" id="IPR051044">
    <property type="entry name" value="MAG_DAG_Lipase"/>
</dbReference>
<dbReference type="InterPro" id="IPR029058">
    <property type="entry name" value="AB_hydrolase_fold"/>
</dbReference>